<organism evidence="2 3">
    <name type="scientific">Portunus trituberculatus</name>
    <name type="common">Swimming crab</name>
    <name type="synonym">Neptunus trituberculatus</name>
    <dbReference type="NCBI Taxonomy" id="210409"/>
    <lineage>
        <taxon>Eukaryota</taxon>
        <taxon>Metazoa</taxon>
        <taxon>Ecdysozoa</taxon>
        <taxon>Arthropoda</taxon>
        <taxon>Crustacea</taxon>
        <taxon>Multicrustacea</taxon>
        <taxon>Malacostraca</taxon>
        <taxon>Eumalacostraca</taxon>
        <taxon>Eucarida</taxon>
        <taxon>Decapoda</taxon>
        <taxon>Pleocyemata</taxon>
        <taxon>Brachyura</taxon>
        <taxon>Eubrachyura</taxon>
        <taxon>Portunoidea</taxon>
        <taxon>Portunidae</taxon>
        <taxon>Portuninae</taxon>
        <taxon>Portunus</taxon>
    </lineage>
</organism>
<evidence type="ECO:0000256" key="1">
    <source>
        <dbReference type="SAM" id="MobiDB-lite"/>
    </source>
</evidence>
<gene>
    <name evidence="2" type="ORF">E2C01_062077</name>
</gene>
<sequence length="97" mass="10578">MTPISTTPRRSQDEENLPYTTLSGGKKKIYDLPSVLSKERSSTKVSLWHSGSLGHVVEPSLCGTQLNNRVRKAVGVRVPRNVGDFARPRSATTNTVG</sequence>
<comment type="caution">
    <text evidence="2">The sequence shown here is derived from an EMBL/GenBank/DDBJ whole genome shotgun (WGS) entry which is preliminary data.</text>
</comment>
<evidence type="ECO:0000313" key="2">
    <source>
        <dbReference type="EMBL" id="MPC67891.1"/>
    </source>
</evidence>
<dbReference type="Proteomes" id="UP000324222">
    <property type="component" value="Unassembled WGS sequence"/>
</dbReference>
<name>A0A5B7H5I5_PORTR</name>
<evidence type="ECO:0000313" key="3">
    <source>
        <dbReference type="Proteomes" id="UP000324222"/>
    </source>
</evidence>
<feature type="region of interest" description="Disordered" evidence="1">
    <location>
        <begin position="1"/>
        <end position="23"/>
    </location>
</feature>
<protein>
    <submittedName>
        <fullName evidence="2">Uncharacterized protein</fullName>
    </submittedName>
</protein>
<dbReference type="EMBL" id="VSRR010026923">
    <property type="protein sequence ID" value="MPC67891.1"/>
    <property type="molecule type" value="Genomic_DNA"/>
</dbReference>
<reference evidence="2 3" key="1">
    <citation type="submission" date="2019-05" db="EMBL/GenBank/DDBJ databases">
        <title>Another draft genome of Portunus trituberculatus and its Hox gene families provides insights of decapod evolution.</title>
        <authorList>
            <person name="Jeong J.-H."/>
            <person name="Song I."/>
            <person name="Kim S."/>
            <person name="Choi T."/>
            <person name="Kim D."/>
            <person name="Ryu S."/>
            <person name="Kim W."/>
        </authorList>
    </citation>
    <scope>NUCLEOTIDE SEQUENCE [LARGE SCALE GENOMIC DNA]</scope>
    <source>
        <tissue evidence="2">Muscle</tissue>
    </source>
</reference>
<keyword evidence="3" id="KW-1185">Reference proteome</keyword>
<proteinExistence type="predicted"/>
<accession>A0A5B7H5I5</accession>
<dbReference type="AlphaFoldDB" id="A0A5B7H5I5"/>